<evidence type="ECO:0000256" key="3">
    <source>
        <dbReference type="ARBA" id="ARBA00008703"/>
    </source>
</evidence>
<keyword evidence="6 11" id="KW-0479">Metal-binding</keyword>
<feature type="binding site" evidence="11">
    <location>
        <position position="109"/>
    </location>
    <ligand>
        <name>[4Fe-4S] cluster</name>
        <dbReference type="ChEBI" id="CHEBI:49883"/>
        <note>4Fe-4S-S-AdoMet</note>
    </ligand>
</feature>
<evidence type="ECO:0000256" key="8">
    <source>
        <dbReference type="ARBA" id="ARBA00023004"/>
    </source>
</evidence>
<evidence type="ECO:0000259" key="13">
    <source>
        <dbReference type="PROSITE" id="PS51918"/>
    </source>
</evidence>
<evidence type="ECO:0000313" key="15">
    <source>
        <dbReference type="Proteomes" id="UP000199423"/>
    </source>
</evidence>
<name>A0A1I7NW64_9HYPH</name>
<evidence type="ECO:0000256" key="1">
    <source>
        <dbReference type="ARBA" id="ARBA00001933"/>
    </source>
</evidence>
<dbReference type="PROSITE" id="PS51918">
    <property type="entry name" value="RADICAL_SAM"/>
    <property type="match status" value="1"/>
</dbReference>
<gene>
    <name evidence="14" type="ORF">SAMN04488557_3922</name>
</gene>
<dbReference type="STRING" id="51670.SAMN04488557_3922"/>
<protein>
    <submittedName>
        <fullName evidence="14">Lysine 2,3-aminomutase</fullName>
    </submittedName>
</protein>
<keyword evidence="7 12" id="KW-0663">Pyridoxal phosphate</keyword>
<dbReference type="PANTHER" id="PTHR30538">
    <property type="entry name" value="LYSINE 2,3-AMINOMUTASE-RELATED"/>
    <property type="match status" value="1"/>
</dbReference>
<evidence type="ECO:0000256" key="12">
    <source>
        <dbReference type="PIRSR" id="PIRSR603739-50"/>
    </source>
</evidence>
<keyword evidence="4 11" id="KW-0004">4Fe-4S</keyword>
<dbReference type="RefSeq" id="WP_092869482.1">
    <property type="nucleotide sequence ID" value="NZ_FPCH01000004.1"/>
</dbReference>
<comment type="cofactor">
    <cofactor evidence="2">
        <name>[4Fe-4S] cluster</name>
        <dbReference type="ChEBI" id="CHEBI:49883"/>
    </cofactor>
</comment>
<dbReference type="InterPro" id="IPR003739">
    <property type="entry name" value="Lys_aminomutase/Glu_NH3_mut"/>
</dbReference>
<dbReference type="InterPro" id="IPR013785">
    <property type="entry name" value="Aldolase_TIM"/>
</dbReference>
<dbReference type="Gene3D" id="3.20.20.70">
    <property type="entry name" value="Aldolase class I"/>
    <property type="match status" value="1"/>
</dbReference>
<comment type="similarity">
    <text evidence="3">Belongs to the radical SAM superfamily. KamA family.</text>
</comment>
<dbReference type="PIRSF" id="PIRSF004911">
    <property type="entry name" value="DUF160"/>
    <property type="match status" value="1"/>
</dbReference>
<evidence type="ECO:0000256" key="11">
    <source>
        <dbReference type="PIRSR" id="PIRSR004911-1"/>
    </source>
</evidence>
<evidence type="ECO:0000256" key="9">
    <source>
        <dbReference type="ARBA" id="ARBA00023014"/>
    </source>
</evidence>
<evidence type="ECO:0000256" key="5">
    <source>
        <dbReference type="ARBA" id="ARBA00022691"/>
    </source>
</evidence>
<dbReference type="AlphaFoldDB" id="A0A1I7NW64"/>
<dbReference type="NCBIfam" id="TIGR00238">
    <property type="entry name" value="KamA family radical SAM protein"/>
    <property type="match status" value="1"/>
</dbReference>
<reference evidence="15" key="1">
    <citation type="submission" date="2016-10" db="EMBL/GenBank/DDBJ databases">
        <authorList>
            <person name="Varghese N."/>
            <person name="Submissions S."/>
        </authorList>
    </citation>
    <scope>NUCLEOTIDE SEQUENCE [LARGE SCALE GENOMIC DNA]</scope>
    <source>
        <strain evidence="15">DSM 1565</strain>
    </source>
</reference>
<keyword evidence="5" id="KW-0949">S-adenosyl-L-methionine</keyword>
<dbReference type="GO" id="GO:0016853">
    <property type="term" value="F:isomerase activity"/>
    <property type="evidence" value="ECO:0007669"/>
    <property type="project" value="UniProtKB-KW"/>
</dbReference>
<keyword evidence="9 11" id="KW-0411">Iron-sulfur</keyword>
<dbReference type="InterPro" id="IPR007197">
    <property type="entry name" value="rSAM"/>
</dbReference>
<evidence type="ECO:0000256" key="7">
    <source>
        <dbReference type="ARBA" id="ARBA00022898"/>
    </source>
</evidence>
<dbReference type="SFLD" id="SFLDS00029">
    <property type="entry name" value="Radical_SAM"/>
    <property type="match status" value="1"/>
</dbReference>
<comment type="cofactor">
    <cofactor evidence="1 12">
        <name>pyridoxal 5'-phosphate</name>
        <dbReference type="ChEBI" id="CHEBI:597326"/>
    </cofactor>
</comment>
<dbReference type="InterPro" id="IPR058240">
    <property type="entry name" value="rSAM_sf"/>
</dbReference>
<dbReference type="OrthoDB" id="9768064at2"/>
<dbReference type="PANTHER" id="PTHR30538:SF1">
    <property type="entry name" value="L-LYSINE 2,3-AMINOMUTASE"/>
    <property type="match status" value="1"/>
</dbReference>
<dbReference type="GO" id="GO:0051539">
    <property type="term" value="F:4 iron, 4 sulfur cluster binding"/>
    <property type="evidence" value="ECO:0007669"/>
    <property type="project" value="UniProtKB-KW"/>
</dbReference>
<feature type="binding site" evidence="11">
    <location>
        <position position="105"/>
    </location>
    <ligand>
        <name>[4Fe-4S] cluster</name>
        <dbReference type="ChEBI" id="CHEBI:49883"/>
        <note>4Fe-4S-S-AdoMet</note>
    </ligand>
</feature>
<evidence type="ECO:0000313" key="14">
    <source>
        <dbReference type="EMBL" id="SFV38906.1"/>
    </source>
</evidence>
<dbReference type="Proteomes" id="UP000199423">
    <property type="component" value="Unassembled WGS sequence"/>
</dbReference>
<dbReference type="GO" id="GO:0046872">
    <property type="term" value="F:metal ion binding"/>
    <property type="evidence" value="ECO:0007669"/>
    <property type="project" value="UniProtKB-KW"/>
</dbReference>
<accession>A0A1I7NW64</accession>
<keyword evidence="15" id="KW-1185">Reference proteome</keyword>
<evidence type="ECO:0000256" key="4">
    <source>
        <dbReference type="ARBA" id="ARBA00022485"/>
    </source>
</evidence>
<proteinExistence type="inferred from homology"/>
<keyword evidence="10" id="KW-0413">Isomerase</keyword>
<organism evidence="14 15">
    <name type="scientific">Hyphomicrobium facile</name>
    <dbReference type="NCBI Taxonomy" id="51670"/>
    <lineage>
        <taxon>Bacteria</taxon>
        <taxon>Pseudomonadati</taxon>
        <taxon>Pseudomonadota</taxon>
        <taxon>Alphaproteobacteria</taxon>
        <taxon>Hyphomicrobiales</taxon>
        <taxon>Hyphomicrobiaceae</taxon>
        <taxon>Hyphomicrobium</taxon>
    </lineage>
</organism>
<feature type="modified residue" description="N6-(pyridoxal phosphate)lysine" evidence="12">
    <location>
        <position position="319"/>
    </location>
</feature>
<dbReference type="NCBIfam" id="TIGR03822">
    <property type="entry name" value="AblA_like_2"/>
    <property type="match status" value="1"/>
</dbReference>
<feature type="domain" description="Radical SAM core" evidence="13">
    <location>
        <begin position="91"/>
        <end position="304"/>
    </location>
</feature>
<evidence type="ECO:0000256" key="6">
    <source>
        <dbReference type="ARBA" id="ARBA00022723"/>
    </source>
</evidence>
<sequence length="356" mass="38439">MTLIEKKLTSIDDLIAAELVSRSDRDALTAVSARYAVALTPDIANLIDPHDPEDPIARQFIPSAKELATNPREKADPIGDNLKSPAPGIVHRYADRVLLKIASVCPVYCRFCFRREMVGPSNGEALSAADLTAALDYIAANPKIWEVILTGGDPFILSPRRIEDVTAALSAIPHVKILRWHTRVPVADPARVTDDLIAALKATTKTVFVGIHTNHARELEGPASDAIARLVDAGIPLVSQTVLLKGVNDNVDALEALMRRLVELRVKPYYLHHGDLAPGTAHFRTTIADGRALMAELRRRVSGLALPAYVLDLPGAFGKVPIERHATATHDGGNVFTDREGGTHLYEDACAAPGVP</sequence>
<dbReference type="Pfam" id="PF04055">
    <property type="entry name" value="Radical_SAM"/>
    <property type="match status" value="1"/>
</dbReference>
<keyword evidence="8" id="KW-0408">Iron</keyword>
<evidence type="ECO:0000256" key="10">
    <source>
        <dbReference type="ARBA" id="ARBA00023235"/>
    </source>
</evidence>
<dbReference type="InterPro" id="IPR022447">
    <property type="entry name" value="Lys_aminomutase-rel"/>
</dbReference>
<dbReference type="SUPFAM" id="SSF102114">
    <property type="entry name" value="Radical SAM enzymes"/>
    <property type="match status" value="1"/>
</dbReference>
<dbReference type="SFLD" id="SFLDG01070">
    <property type="entry name" value="PLP-dependent"/>
    <property type="match status" value="1"/>
</dbReference>
<feature type="binding site" evidence="11">
    <location>
        <position position="112"/>
    </location>
    <ligand>
        <name>[4Fe-4S] cluster</name>
        <dbReference type="ChEBI" id="CHEBI:49883"/>
        <note>4Fe-4S-S-AdoMet</note>
    </ligand>
</feature>
<dbReference type="CDD" id="cd01335">
    <property type="entry name" value="Radical_SAM"/>
    <property type="match status" value="1"/>
</dbReference>
<evidence type="ECO:0000256" key="2">
    <source>
        <dbReference type="ARBA" id="ARBA00001966"/>
    </source>
</evidence>
<dbReference type="EMBL" id="FPCH01000004">
    <property type="protein sequence ID" value="SFV38906.1"/>
    <property type="molecule type" value="Genomic_DNA"/>
</dbReference>